<keyword evidence="1" id="KW-1133">Transmembrane helix</keyword>
<reference evidence="13 14" key="5">
    <citation type="journal article" date="2019" name="Nat. Med.">
        <title>A library of human gut bacterial isolates paired with longitudinal multiomics data enables mechanistic microbiome research.</title>
        <authorList>
            <person name="Poyet M."/>
            <person name="Groussin M."/>
            <person name="Gibbons S.M."/>
            <person name="Avila-Pacheco J."/>
            <person name="Jiang X."/>
            <person name="Kearney S.M."/>
            <person name="Perrotta A.R."/>
            <person name="Berdy B."/>
            <person name="Zhao S."/>
            <person name="Lieberman T.D."/>
            <person name="Swanson P.K."/>
            <person name="Smith M."/>
            <person name="Roesemann S."/>
            <person name="Alexander J.E."/>
            <person name="Rich S.A."/>
            <person name="Livny J."/>
            <person name="Vlamakis H."/>
            <person name="Clish C."/>
            <person name="Bullock K."/>
            <person name="Deik A."/>
            <person name="Scott J."/>
            <person name="Pierce K.A."/>
            <person name="Xavier R.J."/>
            <person name="Alm E.J."/>
        </authorList>
    </citation>
    <scope>NUCLEOTIDE SEQUENCE [LARGE SCALE GENOMIC DNA]</scope>
    <source>
        <strain evidence="5 13">BIOML-A20</strain>
        <strain evidence="4 14">BIOML-A9</strain>
    </source>
</reference>
<dbReference type="AlphaFoldDB" id="A0A173VMR4"/>
<evidence type="ECO:0000313" key="2">
    <source>
        <dbReference type="EMBL" id="CUN28622.1"/>
    </source>
</evidence>
<dbReference type="Proteomes" id="UP000461276">
    <property type="component" value="Unassembled WGS sequence"/>
</dbReference>
<dbReference type="EMBL" id="JAQMPJ010000005">
    <property type="protein sequence ID" value="MDB9004971.1"/>
    <property type="molecule type" value="Genomic_DNA"/>
</dbReference>
<dbReference type="Proteomes" id="UP000441609">
    <property type="component" value="Unassembled WGS sequence"/>
</dbReference>
<dbReference type="EMBL" id="WKMY01000004">
    <property type="protein sequence ID" value="MRY93135.1"/>
    <property type="molecule type" value="Genomic_DNA"/>
</dbReference>
<organism evidence="2 9">
    <name type="scientific">Parabacteroides distasonis</name>
    <dbReference type="NCBI Taxonomy" id="823"/>
    <lineage>
        <taxon>Bacteria</taxon>
        <taxon>Pseudomonadati</taxon>
        <taxon>Bacteroidota</taxon>
        <taxon>Bacteroidia</taxon>
        <taxon>Bacteroidales</taxon>
        <taxon>Tannerellaceae</taxon>
        <taxon>Parabacteroides</taxon>
    </lineage>
</organism>
<dbReference type="Proteomes" id="UP000095591">
    <property type="component" value="Unassembled WGS sequence"/>
</dbReference>
<evidence type="ECO:0000313" key="11">
    <source>
        <dbReference type="Proteomes" id="UP000284660"/>
    </source>
</evidence>
<name>A0A173VMR4_PARDI</name>
<evidence type="ECO:0000313" key="8">
    <source>
        <dbReference type="EMBL" id="TWV63590.1"/>
    </source>
</evidence>
<reference evidence="7 11" key="4">
    <citation type="submission" date="2018-08" db="EMBL/GenBank/DDBJ databases">
        <title>A genome reference for cultivated species of the human gut microbiota.</title>
        <authorList>
            <person name="Zou Y."/>
            <person name="Xue W."/>
            <person name="Luo G."/>
        </authorList>
    </citation>
    <scope>NUCLEOTIDE SEQUENCE [LARGE SCALE GENOMIC DNA]</scope>
    <source>
        <strain evidence="7 11">AM30-4</strain>
    </source>
</reference>
<accession>A0A173VMR4</accession>
<evidence type="ECO:0000313" key="3">
    <source>
        <dbReference type="EMBL" id="MDB9004971.1"/>
    </source>
</evidence>
<dbReference type="Proteomes" id="UP000195950">
    <property type="component" value="Unassembled WGS sequence"/>
</dbReference>
<reference evidence="8 12" key="6">
    <citation type="submission" date="2019-07" db="EMBL/GenBank/DDBJ databases">
        <title>Genome sequencing of Parabacteroides distasonis iSURF_7.</title>
        <authorList>
            <person name="Degefu H.N."/>
            <person name="Ruoff K.L."/>
            <person name="Price C.E."/>
            <person name="Valls R.A."/>
            <person name="O'Toole G.A."/>
        </authorList>
    </citation>
    <scope>NUCLEOTIDE SEQUENCE [LARGE SCALE GENOMIC DNA]</scope>
    <source>
        <strain evidence="8 12">CFPLTA003_1B</strain>
    </source>
</reference>
<evidence type="ECO:0000313" key="7">
    <source>
        <dbReference type="EMBL" id="RHD72768.1"/>
    </source>
</evidence>
<dbReference type="Proteomes" id="UP000284660">
    <property type="component" value="Unassembled WGS sequence"/>
</dbReference>
<evidence type="ECO:0000313" key="5">
    <source>
        <dbReference type="EMBL" id="MSB74070.1"/>
    </source>
</evidence>
<feature type="transmembrane region" description="Helical" evidence="1">
    <location>
        <begin position="87"/>
        <end position="108"/>
    </location>
</feature>
<evidence type="ECO:0000313" key="4">
    <source>
        <dbReference type="EMBL" id="MRY93135.1"/>
    </source>
</evidence>
<dbReference type="EMBL" id="VOHW01000002">
    <property type="protein sequence ID" value="TWV63590.1"/>
    <property type="molecule type" value="Genomic_DNA"/>
</dbReference>
<evidence type="ECO:0000313" key="14">
    <source>
        <dbReference type="Proteomes" id="UP000461276"/>
    </source>
</evidence>
<dbReference type="RefSeq" id="WP_005854744.1">
    <property type="nucleotide sequence ID" value="NZ_BQOC01000001.1"/>
</dbReference>
<sequence length="181" mass="20915">MDIDELLNRYFEGETSSEEERELRAFFTSGNVPDRLAVYTPMFTYLEEESRKERQPDEALIPIDEDILFMLDAEKVEEKKTFTLRSVLYLVSGIAASFLLLLGLNHLLNPVDPCFCSDNYVVINGRCYTDIHKVRSMALEALQEVATPTDEYFPEVDLDEADRVIIDNQLDELRSLFDDNE</sequence>
<dbReference type="EMBL" id="NFJX01000004">
    <property type="protein sequence ID" value="OUP20587.1"/>
    <property type="molecule type" value="Genomic_DNA"/>
</dbReference>
<reference evidence="6" key="3">
    <citation type="journal article" date="2018" name="BMC Genomics">
        <title>Whole genome sequencing and function prediction of 133 gut anaerobes isolated from chicken caecum in pure cultures.</title>
        <authorList>
            <person name="Medvecky M."/>
            <person name="Cejkova D."/>
            <person name="Polansky O."/>
            <person name="Karasova D."/>
            <person name="Kubasova T."/>
            <person name="Cizek A."/>
            <person name="Rychlik I."/>
        </authorList>
    </citation>
    <scope>NUCLEOTIDE SEQUENCE</scope>
    <source>
        <strain evidence="6">An199</strain>
    </source>
</reference>
<evidence type="ECO:0000313" key="13">
    <source>
        <dbReference type="Proteomes" id="UP000441609"/>
    </source>
</evidence>
<evidence type="ECO:0000313" key="10">
    <source>
        <dbReference type="Proteomes" id="UP000195950"/>
    </source>
</evidence>
<evidence type="ECO:0000256" key="1">
    <source>
        <dbReference type="SAM" id="Phobius"/>
    </source>
</evidence>
<dbReference type="EMBL" id="QSJN01000010">
    <property type="protein sequence ID" value="RHD72768.1"/>
    <property type="molecule type" value="Genomic_DNA"/>
</dbReference>
<evidence type="ECO:0000313" key="12">
    <source>
        <dbReference type="Proteomes" id="UP000315827"/>
    </source>
</evidence>
<protein>
    <submittedName>
        <fullName evidence="2">Uncharacterized protein</fullName>
    </submittedName>
</protein>
<gene>
    <name evidence="6" type="ORF">B5F32_06615</name>
    <name evidence="7" type="ORF">DW782_15850</name>
    <name evidence="2" type="ORF">ERS852429_03276</name>
    <name evidence="8" type="ORF">FSA05_05495</name>
    <name evidence="4" type="ORF">GKD67_07830</name>
    <name evidence="5" type="ORF">GKD70_12410</name>
    <name evidence="3" type="ORF">PN599_08150</name>
</gene>
<dbReference type="EMBL" id="CYXP01000008">
    <property type="protein sequence ID" value="CUN28622.1"/>
    <property type="molecule type" value="Genomic_DNA"/>
</dbReference>
<evidence type="ECO:0000313" key="9">
    <source>
        <dbReference type="Proteomes" id="UP000095591"/>
    </source>
</evidence>
<dbReference type="EMBL" id="WKMO01000010">
    <property type="protein sequence ID" value="MSB74070.1"/>
    <property type="molecule type" value="Genomic_DNA"/>
</dbReference>
<keyword evidence="1" id="KW-0812">Transmembrane</keyword>
<dbReference type="Proteomes" id="UP000315827">
    <property type="component" value="Unassembled WGS sequence"/>
</dbReference>
<dbReference type="Proteomes" id="UP001210126">
    <property type="component" value="Unassembled WGS sequence"/>
</dbReference>
<dbReference type="OrthoDB" id="1098521at2"/>
<reference evidence="10" key="2">
    <citation type="submission" date="2017-04" db="EMBL/GenBank/DDBJ databases">
        <title>Function of individual gut microbiota members based on whole genome sequencing of pure cultures obtained from chicken caecum.</title>
        <authorList>
            <person name="Medvecky M."/>
            <person name="Cejkova D."/>
            <person name="Polansky O."/>
            <person name="Karasova D."/>
            <person name="Kubasova T."/>
            <person name="Cizek A."/>
            <person name="Rychlik I."/>
        </authorList>
    </citation>
    <scope>NUCLEOTIDE SEQUENCE [LARGE SCALE GENOMIC DNA]</scope>
    <source>
        <strain evidence="10">An199</strain>
    </source>
</reference>
<proteinExistence type="predicted"/>
<reference evidence="3" key="7">
    <citation type="submission" date="2023-01" db="EMBL/GenBank/DDBJ databases">
        <title>Human gut microbiome strain richness.</title>
        <authorList>
            <person name="Chen-Liaw A."/>
        </authorList>
    </citation>
    <scope>NUCLEOTIDE SEQUENCE</scope>
    <source>
        <strain evidence="3">RTP21484st1_E5_RTP21484_190118</strain>
    </source>
</reference>
<keyword evidence="1" id="KW-0472">Membrane</keyword>
<evidence type="ECO:0000313" key="6">
    <source>
        <dbReference type="EMBL" id="OUP20587.1"/>
    </source>
</evidence>
<reference evidence="2 9" key="1">
    <citation type="submission" date="2015-09" db="EMBL/GenBank/DDBJ databases">
        <authorList>
            <consortium name="Pathogen Informatics"/>
        </authorList>
    </citation>
    <scope>NUCLEOTIDE SEQUENCE [LARGE SCALE GENOMIC DNA]</scope>
    <source>
        <strain evidence="2 9">2789STDY5608872</strain>
    </source>
</reference>